<feature type="transmembrane region" description="Helical" evidence="1">
    <location>
        <begin position="9"/>
        <end position="27"/>
    </location>
</feature>
<feature type="transmembrane region" description="Helical" evidence="1">
    <location>
        <begin position="123"/>
        <end position="143"/>
    </location>
</feature>
<name>A0A7G7MG40_9PSEU</name>
<gene>
    <name evidence="2" type="ORF">H6H00_27220</name>
</gene>
<proteinExistence type="predicted"/>
<organism evidence="2 3">
    <name type="scientific">Pseudonocardia petroleophila</name>
    <dbReference type="NCBI Taxonomy" id="37331"/>
    <lineage>
        <taxon>Bacteria</taxon>
        <taxon>Bacillati</taxon>
        <taxon>Actinomycetota</taxon>
        <taxon>Actinomycetes</taxon>
        <taxon>Pseudonocardiales</taxon>
        <taxon>Pseudonocardiaceae</taxon>
        <taxon>Pseudonocardia</taxon>
    </lineage>
</organism>
<dbReference type="Proteomes" id="UP000515728">
    <property type="component" value="Chromosome"/>
</dbReference>
<feature type="transmembrane region" description="Helical" evidence="1">
    <location>
        <begin position="47"/>
        <end position="67"/>
    </location>
</feature>
<dbReference type="AlphaFoldDB" id="A0A7G7MG40"/>
<evidence type="ECO:0000313" key="2">
    <source>
        <dbReference type="EMBL" id="QNG51751.1"/>
    </source>
</evidence>
<evidence type="ECO:0000313" key="3">
    <source>
        <dbReference type="Proteomes" id="UP000515728"/>
    </source>
</evidence>
<sequence length="222" mass="22614">MTPLAHRALGWAAATGTLPYLTLKALWLTGSDVGTTDPALVHSPAMVVLNGVTAVLDLVVIALALALTHPVGRRLPAWLVLLPMWVGSGLLVPVAVGVLPATLLASADPSTPPDFLESWVRPLVYGGFAWQAVFLLAAFALHARARWSPARGTSPLLPVTATGGIVLAMLSGVLHVVLAVRTGVPAAAVQETVSALLALLGAAGVLGLVRGSAHRVAAVVAA</sequence>
<dbReference type="EMBL" id="CP060131">
    <property type="protein sequence ID" value="QNG51751.1"/>
    <property type="molecule type" value="Genomic_DNA"/>
</dbReference>
<keyword evidence="1" id="KW-0812">Transmembrane</keyword>
<keyword evidence="1" id="KW-0472">Membrane</keyword>
<feature type="transmembrane region" description="Helical" evidence="1">
    <location>
        <begin position="155"/>
        <end position="180"/>
    </location>
</feature>
<dbReference type="RefSeq" id="WP_185718504.1">
    <property type="nucleotide sequence ID" value="NZ_BAAAWI010000001.1"/>
</dbReference>
<reference evidence="2 3" key="1">
    <citation type="submission" date="2020-08" db="EMBL/GenBank/DDBJ databases">
        <authorList>
            <person name="Mo P."/>
        </authorList>
    </citation>
    <scope>NUCLEOTIDE SEQUENCE [LARGE SCALE GENOMIC DNA]</scope>
    <source>
        <strain evidence="2 3">CGMCC 4.1532</strain>
    </source>
</reference>
<evidence type="ECO:0000256" key="1">
    <source>
        <dbReference type="SAM" id="Phobius"/>
    </source>
</evidence>
<keyword evidence="1" id="KW-1133">Transmembrane helix</keyword>
<feature type="transmembrane region" description="Helical" evidence="1">
    <location>
        <begin position="79"/>
        <end position="103"/>
    </location>
</feature>
<protein>
    <submittedName>
        <fullName evidence="2">Uncharacterized protein</fullName>
    </submittedName>
</protein>
<keyword evidence="3" id="KW-1185">Reference proteome</keyword>
<accession>A0A7G7MG40</accession>
<dbReference type="KEGG" id="ppel:H6H00_27220"/>
<feature type="transmembrane region" description="Helical" evidence="1">
    <location>
        <begin position="192"/>
        <end position="209"/>
    </location>
</feature>